<comment type="caution">
    <text evidence="1">The sequence shown here is derived from an EMBL/GenBank/DDBJ whole genome shotgun (WGS) entry which is preliminary data.</text>
</comment>
<organism evidence="1 2">
    <name type="scientific">Perkinsus chesapeaki</name>
    <name type="common">Clam parasite</name>
    <name type="synonym">Perkinsus andrewsi</name>
    <dbReference type="NCBI Taxonomy" id="330153"/>
    <lineage>
        <taxon>Eukaryota</taxon>
        <taxon>Sar</taxon>
        <taxon>Alveolata</taxon>
        <taxon>Perkinsozoa</taxon>
        <taxon>Perkinsea</taxon>
        <taxon>Perkinsida</taxon>
        <taxon>Perkinsidae</taxon>
        <taxon>Perkinsus</taxon>
    </lineage>
</organism>
<evidence type="ECO:0000313" key="2">
    <source>
        <dbReference type="Proteomes" id="UP000591131"/>
    </source>
</evidence>
<dbReference type="AlphaFoldDB" id="A0A7J6KL53"/>
<name>A0A7J6KL53_PERCH</name>
<gene>
    <name evidence="1" type="ORF">FOL47_004132</name>
</gene>
<evidence type="ECO:0000313" key="1">
    <source>
        <dbReference type="EMBL" id="KAF4647787.1"/>
    </source>
</evidence>
<keyword evidence="2" id="KW-1185">Reference proteome</keyword>
<dbReference type="EMBL" id="JAAPAO010002370">
    <property type="protein sequence ID" value="KAF4647787.1"/>
    <property type="molecule type" value="Genomic_DNA"/>
</dbReference>
<dbReference type="OrthoDB" id="5967017at2759"/>
<reference evidence="1 2" key="1">
    <citation type="submission" date="2020-04" db="EMBL/GenBank/DDBJ databases">
        <title>Perkinsus chesapeaki whole genome sequence.</title>
        <authorList>
            <person name="Bogema D.R."/>
        </authorList>
    </citation>
    <scope>NUCLEOTIDE SEQUENCE [LARGE SCALE GENOMIC DNA]</scope>
    <source>
        <strain evidence="1">ATCC PRA-425</strain>
    </source>
</reference>
<proteinExistence type="predicted"/>
<dbReference type="GO" id="GO:0003676">
    <property type="term" value="F:nucleic acid binding"/>
    <property type="evidence" value="ECO:0007669"/>
    <property type="project" value="InterPro"/>
</dbReference>
<dbReference type="Gene3D" id="3.30.420.10">
    <property type="entry name" value="Ribonuclease H-like superfamily/Ribonuclease H"/>
    <property type="match status" value="1"/>
</dbReference>
<dbReference type="Proteomes" id="UP000591131">
    <property type="component" value="Unassembled WGS sequence"/>
</dbReference>
<feature type="non-terminal residue" evidence="1">
    <location>
        <position position="1"/>
    </location>
</feature>
<protein>
    <recommendedName>
        <fullName evidence="3">Integrase catalytic domain-containing protein</fullName>
    </recommendedName>
</protein>
<dbReference type="InterPro" id="IPR036397">
    <property type="entry name" value="RNaseH_sf"/>
</dbReference>
<evidence type="ECO:0008006" key="3">
    <source>
        <dbReference type="Google" id="ProtNLM"/>
    </source>
</evidence>
<dbReference type="SUPFAM" id="SSF53098">
    <property type="entry name" value="Ribonuclease H-like"/>
    <property type="match status" value="1"/>
</dbReference>
<dbReference type="InterPro" id="IPR012337">
    <property type="entry name" value="RNaseH-like_sf"/>
</dbReference>
<accession>A0A7J6KL53</accession>
<feature type="non-terminal residue" evidence="1">
    <location>
        <position position="179"/>
    </location>
</feature>
<sequence length="179" mass="20875">LRAWKKVTSEAVIEPVPAYPTVWDREDLLVVVRSDQMCRKQCALCIRFARKAKWTLPVGGPMFDIRALLTSPSYRPYEVVGIDYVTVEGVKVEFIMMWGTPRLVLSDRASYFRSTLWLQFLKSHNIQSWLNAAVAPWEGSFYERLHGIVRTILRPILLVPYTRRMLREFDPRNVSDVRS</sequence>